<accession>A0A5J4T6U9</accession>
<dbReference type="Proteomes" id="UP000324800">
    <property type="component" value="Unassembled WGS sequence"/>
</dbReference>
<evidence type="ECO:0000313" key="2">
    <source>
        <dbReference type="Proteomes" id="UP000324800"/>
    </source>
</evidence>
<feature type="non-terminal residue" evidence="1">
    <location>
        <position position="173"/>
    </location>
</feature>
<reference evidence="1 2" key="1">
    <citation type="submission" date="2019-03" db="EMBL/GenBank/DDBJ databases">
        <title>Single cell metagenomics reveals metabolic interactions within the superorganism composed of flagellate Streblomastix strix and complex community of Bacteroidetes bacteria on its surface.</title>
        <authorList>
            <person name="Treitli S.C."/>
            <person name="Kolisko M."/>
            <person name="Husnik F."/>
            <person name="Keeling P."/>
            <person name="Hampl V."/>
        </authorList>
    </citation>
    <scope>NUCLEOTIDE SEQUENCE [LARGE SCALE GENOMIC DNA]</scope>
    <source>
        <strain evidence="1">ST1C</strain>
    </source>
</reference>
<sequence>MLLPFFLCAKQLQRTINPGNASTNGFQLIKNLYGDQNIDTETTSPGSVIVMGQTSPLSGSSLTYSCSSLPVASGEFDQYDSSVTTQTLPSAQFDNKTYSDIVTTNLLLMAPTNDIEWNITLQYEGTYIETQIHIPFGKVSISPASTLTSESVVIRPKIITELLPEQQEEANIG</sequence>
<dbReference type="EMBL" id="SNRW01037976">
    <property type="protein sequence ID" value="KAA6353513.1"/>
    <property type="molecule type" value="Genomic_DNA"/>
</dbReference>
<comment type="caution">
    <text evidence="1">The sequence shown here is derived from an EMBL/GenBank/DDBJ whole genome shotgun (WGS) entry which is preliminary data.</text>
</comment>
<organism evidence="1 2">
    <name type="scientific">Streblomastix strix</name>
    <dbReference type="NCBI Taxonomy" id="222440"/>
    <lineage>
        <taxon>Eukaryota</taxon>
        <taxon>Metamonada</taxon>
        <taxon>Preaxostyla</taxon>
        <taxon>Oxymonadida</taxon>
        <taxon>Streblomastigidae</taxon>
        <taxon>Streblomastix</taxon>
    </lineage>
</organism>
<name>A0A5J4T6U9_9EUKA</name>
<gene>
    <name evidence="1" type="ORF">EZS28_050960</name>
</gene>
<proteinExistence type="predicted"/>
<dbReference type="AlphaFoldDB" id="A0A5J4T6U9"/>
<evidence type="ECO:0000313" key="1">
    <source>
        <dbReference type="EMBL" id="KAA6353513.1"/>
    </source>
</evidence>
<protein>
    <submittedName>
        <fullName evidence="1">Uncharacterized protein</fullName>
    </submittedName>
</protein>